<dbReference type="Proteomes" id="UP000504638">
    <property type="component" value="Unplaced"/>
</dbReference>
<feature type="compositionally biased region" description="Basic and acidic residues" evidence="1">
    <location>
        <begin position="154"/>
        <end position="171"/>
    </location>
</feature>
<evidence type="ECO:0000313" key="3">
    <source>
        <dbReference type="Proteomes" id="UP000504638"/>
    </source>
</evidence>
<name>A0A6G1G5R7_9PEZI</name>
<organism evidence="2">
    <name type="scientific">Eremomyces bilateralis CBS 781.70</name>
    <dbReference type="NCBI Taxonomy" id="1392243"/>
    <lineage>
        <taxon>Eukaryota</taxon>
        <taxon>Fungi</taxon>
        <taxon>Dikarya</taxon>
        <taxon>Ascomycota</taxon>
        <taxon>Pezizomycotina</taxon>
        <taxon>Dothideomycetes</taxon>
        <taxon>Dothideomycetes incertae sedis</taxon>
        <taxon>Eremomycetales</taxon>
        <taxon>Eremomycetaceae</taxon>
        <taxon>Eremomyces</taxon>
    </lineage>
</organism>
<evidence type="ECO:0000313" key="2">
    <source>
        <dbReference type="EMBL" id="KAF1813394.1"/>
    </source>
</evidence>
<feature type="region of interest" description="Disordered" evidence="1">
    <location>
        <begin position="154"/>
        <end position="182"/>
    </location>
</feature>
<reference evidence="4" key="2">
    <citation type="submission" date="2020-04" db="EMBL/GenBank/DDBJ databases">
        <authorList>
            <consortium name="NCBI Genome Project"/>
        </authorList>
    </citation>
    <scope>NUCLEOTIDE SEQUENCE</scope>
    <source>
        <strain evidence="4">CBS 781.70</strain>
    </source>
</reference>
<dbReference type="GeneID" id="54415765"/>
<reference evidence="4" key="3">
    <citation type="submission" date="2025-04" db="UniProtKB">
        <authorList>
            <consortium name="RefSeq"/>
        </authorList>
    </citation>
    <scope>IDENTIFICATION</scope>
    <source>
        <strain evidence="4">CBS 781.70</strain>
    </source>
</reference>
<gene>
    <name evidence="2 4" type="ORF">P152DRAFT_317294</name>
</gene>
<dbReference type="EMBL" id="ML975155">
    <property type="protein sequence ID" value="KAF1813394.1"/>
    <property type="molecule type" value="Genomic_DNA"/>
</dbReference>
<sequence length="256" mass="29558">MGSFRRLSTAQGLGISSSQSSDKSSPSSPKPRFADAVVSTIARPLTNEEHWALYYFESHARTCTRCYNPYAVQKRKDRLCSEGHLLAQNLSLYLTQGHDGHIRSASRTEQSEKVDGGYADVWVEIPRGFENALGLLKAIERSMRHREKFVAFEKAHTSPRKEKHAVKEPVIHHTKHSKSYHTVTAEPEIVEWPRHERETTEEATPVIKPSNRGSLYEADMRARQERERKEQQLPYRVELREPRAGRHPHRHSVFWN</sequence>
<protein>
    <submittedName>
        <fullName evidence="2 4">Uncharacterized protein</fullName>
    </submittedName>
</protein>
<reference evidence="2 4" key="1">
    <citation type="submission" date="2020-01" db="EMBL/GenBank/DDBJ databases">
        <authorList>
            <consortium name="DOE Joint Genome Institute"/>
            <person name="Haridas S."/>
            <person name="Albert R."/>
            <person name="Binder M."/>
            <person name="Bloem J."/>
            <person name="Labutti K."/>
            <person name="Salamov A."/>
            <person name="Andreopoulos B."/>
            <person name="Baker S.E."/>
            <person name="Barry K."/>
            <person name="Bills G."/>
            <person name="Bluhm B.H."/>
            <person name="Cannon C."/>
            <person name="Castanera R."/>
            <person name="Culley D.E."/>
            <person name="Daum C."/>
            <person name="Ezra D."/>
            <person name="Gonzalez J.B."/>
            <person name="Henrissat B."/>
            <person name="Kuo A."/>
            <person name="Liang C."/>
            <person name="Lipzen A."/>
            <person name="Lutzoni F."/>
            <person name="Magnuson J."/>
            <person name="Mondo S."/>
            <person name="Nolan M."/>
            <person name="Ohm R."/>
            <person name="Pangilinan J."/>
            <person name="Park H.-J."/>
            <person name="Ramirez L."/>
            <person name="Alfaro M."/>
            <person name="Sun H."/>
            <person name="Tritt A."/>
            <person name="Yoshinaga Y."/>
            <person name="Zwiers L.-H."/>
            <person name="Turgeon B.G."/>
            <person name="Goodwin S.B."/>
            <person name="Spatafora J.W."/>
            <person name="Crous P.W."/>
            <person name="Grigoriev I.V."/>
        </authorList>
    </citation>
    <scope>NUCLEOTIDE SEQUENCE</scope>
    <source>
        <strain evidence="2 4">CBS 781.70</strain>
    </source>
</reference>
<keyword evidence="3" id="KW-1185">Reference proteome</keyword>
<accession>A0A6G1G5R7</accession>
<dbReference type="AlphaFoldDB" id="A0A6G1G5R7"/>
<evidence type="ECO:0000313" key="4">
    <source>
        <dbReference type="RefSeq" id="XP_033535025.1"/>
    </source>
</evidence>
<proteinExistence type="predicted"/>
<feature type="compositionally biased region" description="Low complexity" evidence="1">
    <location>
        <begin position="16"/>
        <end position="31"/>
    </location>
</feature>
<evidence type="ECO:0000256" key="1">
    <source>
        <dbReference type="SAM" id="MobiDB-lite"/>
    </source>
</evidence>
<dbReference type="OrthoDB" id="5387413at2759"/>
<feature type="region of interest" description="Disordered" evidence="1">
    <location>
        <begin position="1"/>
        <end position="33"/>
    </location>
</feature>
<dbReference type="RefSeq" id="XP_033535025.1">
    <property type="nucleotide sequence ID" value="XM_033675195.1"/>
</dbReference>
<feature type="compositionally biased region" description="Polar residues" evidence="1">
    <location>
        <begin position="1"/>
        <end position="15"/>
    </location>
</feature>